<dbReference type="PATRIC" id="fig|56107.3.peg.2820"/>
<name>K9WX26_9NOST</name>
<dbReference type="InterPro" id="IPR050090">
    <property type="entry name" value="Tyrosine_recombinase_XerCD"/>
</dbReference>
<dbReference type="Pfam" id="PF00589">
    <property type="entry name" value="Phage_integrase"/>
    <property type="match status" value="1"/>
</dbReference>
<dbReference type="STRING" id="56107.Cylst_2551"/>
<sequence>MAITVDPKSNKLIVRFRVTGHIKQFYLNSGLKDSAKNRVIVDSRWEEIQREISLGIFDPTLVRYRFGVKEIPQTIEYSLSELWEKFTEFKSAQLEQTTLLGKYKSVRRYVDRLPSQKLADAAIIRNWMLVNFTSYMTWQLLGDFCSCCEWAVGCGLIKENPFAKLKIQKPKKSSRDDDYRAFTLEQRDIIIQAFENHPKHSHYAPLIKFLFWSGCRPGEAFALTWGDISNDCCRISINKSRNYHRILKGTKNGKKRVFPCQSGSKLQSLLLSIRPVGAIATDLVFVSTIGKQINSDSMSVFWRSRRSQRGEIKYKYPGVVRELADKGIVPYLKPYATRHTFATWAISSGNSPDKVAYWLGDNTATVLAYYCHPEVAASECPDF</sequence>
<dbReference type="eggNOG" id="COG0582">
    <property type="taxonomic scope" value="Bacteria"/>
</dbReference>
<dbReference type="Proteomes" id="UP000010475">
    <property type="component" value="Chromosome"/>
</dbReference>
<evidence type="ECO:0000259" key="2">
    <source>
        <dbReference type="PROSITE" id="PS51898"/>
    </source>
</evidence>
<dbReference type="Gene3D" id="1.10.443.10">
    <property type="entry name" value="Intergrase catalytic core"/>
    <property type="match status" value="1"/>
</dbReference>
<dbReference type="InterPro" id="IPR013762">
    <property type="entry name" value="Integrase-like_cat_sf"/>
</dbReference>
<dbReference type="InterPro" id="IPR002104">
    <property type="entry name" value="Integrase_catalytic"/>
</dbReference>
<accession>K9WX26</accession>
<dbReference type="GO" id="GO:0015074">
    <property type="term" value="P:DNA integration"/>
    <property type="evidence" value="ECO:0007669"/>
    <property type="project" value="InterPro"/>
</dbReference>
<gene>
    <name evidence="3" type="ORF">Cylst_2551</name>
</gene>
<dbReference type="OrthoDB" id="530235at2"/>
<dbReference type="KEGG" id="csg:Cylst_2551"/>
<dbReference type="RefSeq" id="WP_015208012.1">
    <property type="nucleotide sequence ID" value="NC_019757.1"/>
</dbReference>
<organism evidence="3 4">
    <name type="scientific">Cylindrospermum stagnale PCC 7417</name>
    <dbReference type="NCBI Taxonomy" id="56107"/>
    <lineage>
        <taxon>Bacteria</taxon>
        <taxon>Bacillati</taxon>
        <taxon>Cyanobacteriota</taxon>
        <taxon>Cyanophyceae</taxon>
        <taxon>Nostocales</taxon>
        <taxon>Nostocaceae</taxon>
        <taxon>Cylindrospermum</taxon>
    </lineage>
</organism>
<dbReference type="PROSITE" id="PS51898">
    <property type="entry name" value="TYR_RECOMBINASE"/>
    <property type="match status" value="1"/>
</dbReference>
<dbReference type="EMBL" id="CP003642">
    <property type="protein sequence ID" value="AFZ24758.1"/>
    <property type="molecule type" value="Genomic_DNA"/>
</dbReference>
<evidence type="ECO:0000313" key="4">
    <source>
        <dbReference type="Proteomes" id="UP000010475"/>
    </source>
</evidence>
<keyword evidence="1" id="KW-0233">DNA recombination</keyword>
<dbReference type="AlphaFoldDB" id="K9WX26"/>
<dbReference type="GO" id="GO:0003677">
    <property type="term" value="F:DNA binding"/>
    <property type="evidence" value="ECO:0007669"/>
    <property type="project" value="InterPro"/>
</dbReference>
<keyword evidence="4" id="KW-1185">Reference proteome</keyword>
<dbReference type="PANTHER" id="PTHR30349">
    <property type="entry name" value="PHAGE INTEGRASE-RELATED"/>
    <property type="match status" value="1"/>
</dbReference>
<dbReference type="PANTHER" id="PTHR30349:SF64">
    <property type="entry name" value="PROPHAGE INTEGRASE INTD-RELATED"/>
    <property type="match status" value="1"/>
</dbReference>
<proteinExistence type="predicted"/>
<dbReference type="InterPro" id="IPR011010">
    <property type="entry name" value="DNA_brk_join_enz"/>
</dbReference>
<evidence type="ECO:0000256" key="1">
    <source>
        <dbReference type="ARBA" id="ARBA00023172"/>
    </source>
</evidence>
<dbReference type="HOGENOM" id="CLU_027562_8_0_3"/>
<feature type="domain" description="Tyr recombinase" evidence="2">
    <location>
        <begin position="177"/>
        <end position="383"/>
    </location>
</feature>
<dbReference type="SUPFAM" id="SSF56349">
    <property type="entry name" value="DNA breaking-rejoining enzymes"/>
    <property type="match status" value="1"/>
</dbReference>
<protein>
    <submittedName>
        <fullName evidence="3">Site-specific recombinase XerD</fullName>
    </submittedName>
</protein>
<evidence type="ECO:0000313" key="3">
    <source>
        <dbReference type="EMBL" id="AFZ24758.1"/>
    </source>
</evidence>
<reference evidence="3 4" key="1">
    <citation type="submission" date="2012-06" db="EMBL/GenBank/DDBJ databases">
        <title>Finished chromosome of genome of Cylindrospermum stagnale PCC 7417.</title>
        <authorList>
            <consortium name="US DOE Joint Genome Institute"/>
            <person name="Gugger M."/>
            <person name="Coursin T."/>
            <person name="Rippka R."/>
            <person name="Tandeau De Marsac N."/>
            <person name="Huntemann M."/>
            <person name="Wei C.-L."/>
            <person name="Han J."/>
            <person name="Detter J.C."/>
            <person name="Han C."/>
            <person name="Tapia R."/>
            <person name="Chen A."/>
            <person name="Kyrpides N."/>
            <person name="Mavromatis K."/>
            <person name="Markowitz V."/>
            <person name="Szeto E."/>
            <person name="Ivanova N."/>
            <person name="Pagani I."/>
            <person name="Pati A."/>
            <person name="Goodwin L."/>
            <person name="Nordberg H.P."/>
            <person name="Cantor M.N."/>
            <person name="Hua S.X."/>
            <person name="Woyke T."/>
            <person name="Kerfeld C.A."/>
        </authorList>
    </citation>
    <scope>NUCLEOTIDE SEQUENCE [LARGE SCALE GENOMIC DNA]</scope>
    <source>
        <strain evidence="3 4">PCC 7417</strain>
    </source>
</reference>
<dbReference type="GO" id="GO:0006310">
    <property type="term" value="P:DNA recombination"/>
    <property type="evidence" value="ECO:0007669"/>
    <property type="project" value="UniProtKB-KW"/>
</dbReference>
<dbReference type="CDD" id="cd01189">
    <property type="entry name" value="INT_ICEBs1_C_like"/>
    <property type="match status" value="1"/>
</dbReference>